<reference evidence="2" key="1">
    <citation type="journal article" date="2020" name="Nature">
        <title>Giant virus diversity and host interactions through global metagenomics.</title>
        <authorList>
            <person name="Schulz F."/>
            <person name="Roux S."/>
            <person name="Paez-Espino D."/>
            <person name="Jungbluth S."/>
            <person name="Walsh D.A."/>
            <person name="Denef V.J."/>
            <person name="McMahon K.D."/>
            <person name="Konstantinidis K.T."/>
            <person name="Eloe-Fadrosh E.A."/>
            <person name="Kyrpides N.C."/>
            <person name="Woyke T."/>
        </authorList>
    </citation>
    <scope>NUCLEOTIDE SEQUENCE</scope>
    <source>
        <strain evidence="2">GVMAG-S-3300013286-35</strain>
    </source>
</reference>
<dbReference type="EMBL" id="MN741000">
    <property type="protein sequence ID" value="QHU22188.1"/>
    <property type="molecule type" value="Genomic_DNA"/>
</dbReference>
<keyword evidence="1" id="KW-1133">Transmembrane helix</keyword>
<organism evidence="2">
    <name type="scientific">viral metagenome</name>
    <dbReference type="NCBI Taxonomy" id="1070528"/>
    <lineage>
        <taxon>unclassified sequences</taxon>
        <taxon>metagenomes</taxon>
        <taxon>organismal metagenomes</taxon>
    </lineage>
</organism>
<proteinExistence type="predicted"/>
<dbReference type="AlphaFoldDB" id="A0A6C0L0W7"/>
<name>A0A6C0L0W7_9ZZZZ</name>
<keyword evidence="1" id="KW-0812">Transmembrane</keyword>
<evidence type="ECO:0000313" key="2">
    <source>
        <dbReference type="EMBL" id="QHU22188.1"/>
    </source>
</evidence>
<feature type="transmembrane region" description="Helical" evidence="1">
    <location>
        <begin position="37"/>
        <end position="55"/>
    </location>
</feature>
<sequence length="161" mass="18163">MGFSPATMKVLENVYWVATPFLLGIGVYITWKQNKQIEAVLLTIIGLAAIFYYWIKWFKIKSKDDIWPPFISSCPDYLTLVSPQTTGDNEPVCMDFVGVSRQPLVLKKAKVDQIPQSGDSDFESFVFRLGKRAPNQTPEDFNKTLCLKVTSKGLSWAGVCE</sequence>
<evidence type="ECO:0000256" key="1">
    <source>
        <dbReference type="SAM" id="Phobius"/>
    </source>
</evidence>
<accession>A0A6C0L0W7</accession>
<feature type="transmembrane region" description="Helical" evidence="1">
    <location>
        <begin position="12"/>
        <end position="31"/>
    </location>
</feature>
<protein>
    <submittedName>
        <fullName evidence="2">Uncharacterized protein</fullName>
    </submittedName>
</protein>
<keyword evidence="1" id="KW-0472">Membrane</keyword>